<organism evidence="1 2">
    <name type="scientific">Anaerobutyricum hallii</name>
    <dbReference type="NCBI Taxonomy" id="39488"/>
    <lineage>
        <taxon>Bacteria</taxon>
        <taxon>Bacillati</taxon>
        <taxon>Bacillota</taxon>
        <taxon>Clostridia</taxon>
        <taxon>Lachnospirales</taxon>
        <taxon>Lachnospiraceae</taxon>
        <taxon>Anaerobutyricum</taxon>
    </lineage>
</organism>
<keyword evidence="2" id="KW-1185">Reference proteome</keyword>
<sequence length="343" mass="40522">MRKEKNTYFVKIKQKRLEKYYNMCYNYFYNKQIKEYYGKGEKNMTFEAFQSYIKENVLKGWREDADIEMAVVRKNNGIELCGLYIRREEEQISPTIYLDEYYSYYLKGEALEEIITRIREEYEWKISRVADYHFNLEKFEYVRDRIVYRLVNYEKNKEILEDCPHLRLYDLALTFRWVAHSDDIGISTALVTNQELQVWGISMNELLLAARENTPRLFPVHMIDMDEMIAQAGIPISLDESAIPMYIMTNEQEVNGASVLLYDNVLESFALEKKTDFYILPSSIHEVILVPSNKIDDPSALFTMVSDANNTVVALGDILSDSVYYYNRRKNQIVPVGKKRKIV</sequence>
<dbReference type="Proteomes" id="UP000284621">
    <property type="component" value="Unassembled WGS sequence"/>
</dbReference>
<accession>A0A414B2U2</accession>
<proteinExistence type="predicted"/>
<dbReference type="Pfam" id="PF18941">
    <property type="entry name" value="DUF5688"/>
    <property type="match status" value="1"/>
</dbReference>
<dbReference type="EMBL" id="QSID01000017">
    <property type="protein sequence ID" value="RHC61382.1"/>
    <property type="molecule type" value="Genomic_DNA"/>
</dbReference>
<dbReference type="InterPro" id="IPR043743">
    <property type="entry name" value="DUF5688"/>
</dbReference>
<reference evidence="1 2" key="1">
    <citation type="submission" date="2018-08" db="EMBL/GenBank/DDBJ databases">
        <title>A genome reference for cultivated species of the human gut microbiota.</title>
        <authorList>
            <person name="Zou Y."/>
            <person name="Xue W."/>
            <person name="Luo G."/>
        </authorList>
    </citation>
    <scope>NUCLEOTIDE SEQUENCE [LARGE SCALE GENOMIC DNA]</scope>
    <source>
        <strain evidence="1 2">AM34-3LB</strain>
    </source>
</reference>
<gene>
    <name evidence="1" type="ORF">DW833_13040</name>
</gene>
<evidence type="ECO:0000313" key="2">
    <source>
        <dbReference type="Proteomes" id="UP000284621"/>
    </source>
</evidence>
<comment type="caution">
    <text evidence="1">The sequence shown here is derived from an EMBL/GenBank/DDBJ whole genome shotgun (WGS) entry which is preliminary data.</text>
</comment>
<dbReference type="RefSeq" id="WP_118381539.1">
    <property type="nucleotide sequence ID" value="NZ_CABJFJ010000017.1"/>
</dbReference>
<name>A0A414B2U2_9FIRM</name>
<dbReference type="AlphaFoldDB" id="A0A414B2U2"/>
<evidence type="ECO:0000313" key="1">
    <source>
        <dbReference type="EMBL" id="RHC61382.1"/>
    </source>
</evidence>
<protein>
    <submittedName>
        <fullName evidence="1">Uncharacterized protein</fullName>
    </submittedName>
</protein>